<dbReference type="GO" id="GO:0004197">
    <property type="term" value="F:cysteine-type endopeptidase activity"/>
    <property type="evidence" value="ECO:0007669"/>
    <property type="project" value="InterPro"/>
</dbReference>
<dbReference type="Pfam" id="PF08440">
    <property type="entry name" value="Poty_PP"/>
    <property type="match status" value="1"/>
</dbReference>
<keyword evidence="16" id="KW-1090">Inhibition of host innate immune response by virus</keyword>
<evidence type="ECO:0000256" key="28">
    <source>
        <dbReference type="ARBA" id="ARBA00029405"/>
    </source>
</evidence>
<dbReference type="InterPro" id="IPR011545">
    <property type="entry name" value="DEAD/DEAH_box_helicase_dom"/>
</dbReference>
<dbReference type="PROSITE" id="PS51871">
    <property type="entry name" value="PV_P1_PRO"/>
    <property type="match status" value="1"/>
</dbReference>
<comment type="similarity">
    <text evidence="5 33">Belongs to the potyviridae genome polyprotein family.</text>
</comment>
<protein>
    <recommendedName>
        <fullName evidence="6">Genome polyprotein</fullName>
    </recommendedName>
</protein>
<dbReference type="InterPro" id="IPR039560">
    <property type="entry name" value="Potyvirid-P3"/>
</dbReference>
<evidence type="ECO:0000256" key="10">
    <source>
        <dbReference type="ARBA" id="ARBA00022497"/>
    </source>
</evidence>
<dbReference type="GO" id="GO:0005198">
    <property type="term" value="F:structural molecule activity"/>
    <property type="evidence" value="ECO:0007669"/>
    <property type="project" value="InterPro"/>
</dbReference>
<dbReference type="SUPFAM" id="SSF56672">
    <property type="entry name" value="DNA/RNA polymerases"/>
    <property type="match status" value="1"/>
</dbReference>
<comment type="function">
    <text evidence="28">Involved in aphid transmission, cell-to-cell and systemis movement, encapsidation of the viral RNA and in the regulation of viral RNA amplification.</text>
</comment>
<dbReference type="GO" id="GO:0016818">
    <property type="term" value="F:hydrolase activity, acting on acid anhydrides, in phosphorus-containing anhydrides"/>
    <property type="evidence" value="ECO:0007669"/>
    <property type="project" value="InterPro"/>
</dbReference>
<evidence type="ECO:0000259" key="38">
    <source>
        <dbReference type="PROSITE" id="PS51436"/>
    </source>
</evidence>
<keyword evidence="9" id="KW-1036">Host cytoplasmic vesicle</keyword>
<dbReference type="PANTHER" id="PTHR43519">
    <property type="entry name" value="ATP-DEPENDENT RNA HELICASE HRPB"/>
    <property type="match status" value="1"/>
</dbReference>
<evidence type="ECO:0000256" key="34">
    <source>
        <dbReference type="SAM" id="MobiDB-lite"/>
    </source>
</evidence>
<dbReference type="Pfam" id="PF00270">
    <property type="entry name" value="DEAD"/>
    <property type="match status" value="1"/>
</dbReference>
<dbReference type="Gene3D" id="3.40.50.300">
    <property type="entry name" value="P-loop containing nucleotide triphosphate hydrolases"/>
    <property type="match status" value="2"/>
</dbReference>
<name>A0A5Q0LQ10_9POTV</name>
<evidence type="ECO:0000256" key="29">
    <source>
        <dbReference type="ARBA" id="ARBA00029422"/>
    </source>
</evidence>
<comment type="function">
    <text evidence="31">Mediates the cap-independent, EIF4E-dependent translation of viral genomic RNAs. Binds to the cap-binding site of host EIF4E and thus interferes with the host EIF4E-dependent mRNA export and translation. VPg-RNA directly binds EIF4E and is a template for transcription. Also forms trimeric complexes with EIF4E-EIF4G, which are templates for translation.</text>
</comment>
<feature type="domain" description="RdRp catalytic" evidence="35">
    <location>
        <begin position="2855"/>
        <end position="2979"/>
    </location>
</feature>
<keyword evidence="23" id="KW-0788">Thiol protease</keyword>
<feature type="domain" description="Peptidase C6" evidence="39">
    <location>
        <begin position="955"/>
        <end position="1077"/>
    </location>
</feature>
<reference evidence="41" key="1">
    <citation type="submission" date="2019-04" db="EMBL/GenBank/DDBJ databases">
        <title>Diversity of sweet potato viruses in China.</title>
        <authorList>
            <person name="Qin Y."/>
            <person name="Zhang Z."/>
            <person name="Qiao Q."/>
            <person name="Wang Y."/>
            <person name="Zhang D."/>
            <person name="Wang S."/>
            <person name="Tian Y."/>
        </authorList>
    </citation>
    <scope>NUCLEOTIDE SEQUENCE</scope>
    <source>
        <strain evidence="41">CH5-8-1</strain>
    </source>
</reference>
<dbReference type="GO" id="GO:0005524">
    <property type="term" value="F:ATP binding"/>
    <property type="evidence" value="ECO:0007669"/>
    <property type="project" value="UniProtKB-KW"/>
</dbReference>
<evidence type="ECO:0000256" key="30">
    <source>
        <dbReference type="ARBA" id="ARBA00034108"/>
    </source>
</evidence>
<dbReference type="Pfam" id="PF13608">
    <property type="entry name" value="Potyvirid-P3"/>
    <property type="match status" value="1"/>
</dbReference>
<evidence type="ECO:0000256" key="3">
    <source>
        <dbReference type="ARBA" id="ARBA00004147"/>
    </source>
</evidence>
<dbReference type="Pfam" id="PF01577">
    <property type="entry name" value="Peptidase_S30"/>
    <property type="match status" value="1"/>
</dbReference>
<dbReference type="InterPro" id="IPR001730">
    <property type="entry name" value="Potyv_NIa-pro_dom"/>
</dbReference>
<dbReference type="InterPro" id="IPR043502">
    <property type="entry name" value="DNA/RNA_pol_sf"/>
</dbReference>
<dbReference type="PROSITE" id="PS51192">
    <property type="entry name" value="HELICASE_ATP_BIND_1"/>
    <property type="match status" value="1"/>
</dbReference>
<organism evidence="41">
    <name type="scientific">Sweet potato virus G</name>
    <dbReference type="NCBI Taxonomy" id="46619"/>
    <lineage>
        <taxon>Viruses</taxon>
        <taxon>Riboviria</taxon>
        <taxon>Orthornavirae</taxon>
        <taxon>Pisuviricota</taxon>
        <taxon>Stelpaviricetes</taxon>
        <taxon>Patatavirales</taxon>
        <taxon>Potyviridae</taxon>
        <taxon>Potyvirus</taxon>
        <taxon>Potyvirus gebatatae</taxon>
    </lineage>
</organism>
<keyword evidence="22" id="KW-0347">Helicase</keyword>
<dbReference type="GO" id="GO:0052170">
    <property type="term" value="P:symbiont-mediated suppression of host innate immune response"/>
    <property type="evidence" value="ECO:0007669"/>
    <property type="project" value="UniProtKB-KW"/>
</dbReference>
<feature type="compositionally biased region" description="Basic and acidic residues" evidence="34">
    <location>
        <begin position="3201"/>
        <end position="3211"/>
    </location>
</feature>
<evidence type="ECO:0000256" key="2">
    <source>
        <dbReference type="ARBA" id="ARBA00001848"/>
    </source>
</evidence>
<keyword evidence="25" id="KW-0946">Virion</keyword>
<dbReference type="InterPro" id="IPR002540">
    <property type="entry name" value="Pept_S30_P1_potyvir"/>
</dbReference>
<keyword evidence="19" id="KW-0548">Nucleotidyltransferase</keyword>
<dbReference type="InterPro" id="IPR043128">
    <property type="entry name" value="Rev_trsase/Diguanyl_cyclase"/>
</dbReference>
<feature type="domain" description="Helicase C-terminal" evidence="37">
    <location>
        <begin position="1725"/>
        <end position="1884"/>
    </location>
</feature>
<dbReference type="CDD" id="cd23175">
    <property type="entry name" value="ps-ssRNAv_Potyviridae_RdRp"/>
    <property type="match status" value="1"/>
</dbReference>
<dbReference type="InterPro" id="IPR013648">
    <property type="entry name" value="PP_Potyviridae"/>
</dbReference>
<evidence type="ECO:0000256" key="4">
    <source>
        <dbReference type="ARBA" id="ARBA00004328"/>
    </source>
</evidence>
<dbReference type="Pfam" id="PF00680">
    <property type="entry name" value="RdRP_1"/>
    <property type="match status" value="1"/>
</dbReference>
<evidence type="ECO:0000256" key="22">
    <source>
        <dbReference type="ARBA" id="ARBA00022806"/>
    </source>
</evidence>
<evidence type="ECO:0000256" key="7">
    <source>
        <dbReference type="ARBA" id="ARBA00022463"/>
    </source>
</evidence>
<keyword evidence="27" id="KW-0899">Viral immunoevasion</keyword>
<keyword evidence="8" id="KW-0696">RNA-directed RNA polymerase</keyword>
<evidence type="ECO:0000256" key="18">
    <source>
        <dbReference type="ARBA" id="ARBA00022679"/>
    </source>
</evidence>
<feature type="compositionally biased region" description="Pro residues" evidence="34">
    <location>
        <begin position="3157"/>
        <end position="3171"/>
    </location>
</feature>
<dbReference type="SUPFAM" id="SSF50494">
    <property type="entry name" value="Trypsin-like serine proteases"/>
    <property type="match status" value="1"/>
</dbReference>
<evidence type="ECO:0000259" key="35">
    <source>
        <dbReference type="PROSITE" id="PS50507"/>
    </source>
</evidence>
<keyword evidence="12" id="KW-0597">Phosphoprotein</keyword>
<feature type="region of interest" description="Disordered" evidence="34">
    <location>
        <begin position="3200"/>
        <end position="3247"/>
    </location>
</feature>
<accession>A0A5Q0LQ10</accession>
<dbReference type="Gene3D" id="3.90.70.150">
    <property type="entry name" value="Helper component proteinase"/>
    <property type="match status" value="1"/>
</dbReference>
<evidence type="ECO:0000256" key="11">
    <source>
        <dbReference type="ARBA" id="ARBA00022520"/>
    </source>
</evidence>
<dbReference type="EMBL" id="MK778838">
    <property type="protein sequence ID" value="QFZ79333.1"/>
    <property type="molecule type" value="Genomic_RNA"/>
</dbReference>
<dbReference type="InterPro" id="IPR014001">
    <property type="entry name" value="Helicase_ATP-bd"/>
</dbReference>
<evidence type="ECO:0000259" key="40">
    <source>
        <dbReference type="PROSITE" id="PS51871"/>
    </source>
</evidence>
<feature type="region of interest" description="Disordered" evidence="34">
    <location>
        <begin position="222"/>
        <end position="256"/>
    </location>
</feature>
<dbReference type="InterPro" id="IPR043504">
    <property type="entry name" value="Peptidase_S1_PA_chymotrypsin"/>
</dbReference>
<evidence type="ECO:0000256" key="15">
    <source>
        <dbReference type="ARBA" id="ARBA00022581"/>
    </source>
</evidence>
<feature type="compositionally biased region" description="Polar residues" evidence="34">
    <location>
        <begin position="3238"/>
        <end position="3247"/>
    </location>
</feature>
<evidence type="ECO:0000256" key="31">
    <source>
        <dbReference type="ARBA" id="ARBA00045403"/>
    </source>
</evidence>
<dbReference type="PANTHER" id="PTHR43519:SF1">
    <property type="entry name" value="ATP-DEPENDENT RNA HELICASE HRPB"/>
    <property type="match status" value="1"/>
</dbReference>
<dbReference type="GO" id="GO:0003723">
    <property type="term" value="F:RNA binding"/>
    <property type="evidence" value="ECO:0007669"/>
    <property type="project" value="InterPro"/>
</dbReference>
<feature type="domain" description="Helicase ATP-binding" evidence="36">
    <location>
        <begin position="1554"/>
        <end position="1706"/>
    </location>
</feature>
<sequence>MASVMNGSVIGKKKKMTWKECCNKWGRAAMEQQQGNKSSYTTEVSKDQLAANIFAYIPTTEWHKYYVARIGLSAEALKLKYAITFGEVYEFGSAFNLCPECDCAIDEHRCDDCNIRFKKSDDNIIKNMNEVARALGGWDNYYAATWKQYEAAKDDMLDIAPTAGLLEKKAKEAEKLLGKRATRSEIREVQQLWEEVEAAKEAEEEEETFFEHEASLMSKAADETYEESFPQLSPIPSSEKEAKQTEEKSEQPTGFFFGEIPSNIPLPTIPVLEILPAAPILNLNGELNEILDAKEEVIEEPEVQTIAPQPEIHIQSGLRQYRLVGDRFVRTKKLPKTMYPWGGNKNETPGKTHHALVTRWVRKHMNEEAARKEKIWTAWENEAKAKLAKRANLKVKWRRGMYRLVKKTRQDNKKQLTKQKKELQHKQLMNLPVQIVSTISIAGGPPPSQICEKVRTSGRIFSVPSMKKKKIMPRIKMTQSQQQQLTQALLKIAKKKQMQVEIIGKKATKGKYTKCKGSTYLCLHVKHMEGIRKPVDLVIHEQNLSIIRQAAQVTAWKKFHKTTEIGKGMSGFILNPERIRGAHGHAPKGIFVVRGAFRGVVYDARMKIGRSILPYMEQYSTTGTRFWDGFDEGFRSLIPSDRDHVCTSDIKVEDAGRIAALIHHIVLPMNRTTCGTCASNMSDMSLTEWITHVKDYLVKHRAQLMANGSQYEHFKWLLEMLPKALIDESPNTKAFNEIQQIIGDRTDSPFLHVNEINRVLVKGGRASSDEYTQALENLLEIARYLKNRTENIKKGSLVSFRNKISQKAHVNLSLMCDNQLDKNGNLIWGERGYHSKRFFANYFEVVNPDEGYDKHIIRQNPNGSRKLAIGKLIVSTNFSVFREQMKGEPIPKLKLDKHCTSLRDGNFVYPCCCVTLDDGTPIESEFKLPTKNHLVIGNSGDPKYVDMPTEMDRKMYIAKEGYCYVNIFLAMLVNVNENEAKDFTKQVRDVLMEKLGKWPSIFDVATACAFISVFYPETRNAELPRILVDHTTKTMHVIDSFGSLSTGYHVLKANTVSQLIQFASTSLDSEMKHYLVGGMIGVNSFEEGSLKAIIKGIYKPKVFKNILEEDPYVLLLSILSPRILLAMYNSGSLDLALNNWITKDQEVATILGILIELSKKVTVARTLSEQMNVIEAHASYMVDNMWVNGKRTVANALSHQIIRNLAAKRETNRALIEQGHRVTAFAASHTLLEKIWDKHLEEQWAELTWLEKSSAITRSLRYGRCIRMHLPRIKLVDLNDRVRDSFTTLRTKSDNISSVCVNTCKNKFTSFYTTVISKCITCSLNAFKFLMPDILKFVNMLLVVNLLLQITKTMKSMAQKNHKMKADLSGFLLDQEIDKINVIYSAMCKKNGEIPTEKEFLDQVEYLNPTLLGTARWLLYVADDEVKHQAKGVKEANYERIIAFIALILMVVDAERSDCVYKALNKLKGLMSTIGGGSVYHQSLDDISNEFEEKKLTIDFELQSDESHVNQECDATFDTWWKNQLARNNTIPHYRTEGHFMEFTRANAVSVANSISTGPYKDILIRGAVGSGKSTGLPFYLSRKGRVLLMEPTRPLAENVHKQLACEPFMIQATLRMRGLSVFGSAPITVMTSGYAFQYYAHNPDQLKDFDFIIFDECHVNDAQAMAFRCLLVEHEYPGKLLKVSATPPGREVEFSTQFPVKIKTEERLAFQAFVNAQGTESNSDVTSFADNILVYVASYNEVDELSKLLIEKGHKVTKVDGRTMKVGNVEIITSGTHNRKHFIVATNIIENGVTLDIEAVVDFGTKVTAYLDVDSRRIQTCKGPINYGERIQRLGRVGRNKAGIALRIGFTEKGLCEIPQTVATEAAFLSFAFGLPVMTNNVSTSLLSNCTVRQARTALQFELSPFYMVNMVRYDGSMHQAIHNILKQYKLRDSEVILNKLAIPNRGVTGWLTVTDYVRIGQRLDLDPDTRIPFLHNTMPERIHKEVWEAIQKFKHEAGFGRLSCLSACKVAFTLQTDMYAIPRTIKILNSLIEGEMRKKEHFRTITGRTSSSHNFTLNSIATMWRARYAQDYTSENIAILTAAKSQLLEFNNLSTDVAFNEMNETMLASYVRENGALNCVQHQSTEAMSKHLKLKGVWCKSLITQDVLVLAGVFIGGVWMILQNAKDSFEEVVQHQAKNKRQRQKLQFREARDRKTGFEVYADDGTIEHFFGEAYVKKGKQKGKTVGMGTKTRKFINMYGFDPTEYSFVRFVDPLTGKTIDDSPYTDILLVQEQFAKARRNAVNNDLLSNERIAIAPGIEAYYINEITNAALKVDLTPHNPLKACDRVNTIAGFPEREGELRQTGLPVKMTVDDVPKGSEDGAIVSHESRSLFRGLRDYNPIASVVCQLINTSDGRTSDAFGIGYGCLIITNRHLFKRNNGELIIKSRHGEFHIKNTTQLSMAPCDERDILIIKMPKDVPPFPQRLRFRQPKENERICLVGSNFQDKSITSTVSETSVTCRVNNSHFWKHWIDTKDGHCGLPLVSTTDGNIIGIHSLSNMTNTQNFFAAFPENFEEKYIKSADNLEWVRKWSYNPDEVSWGNLELQKSQPTAPFKISKLISDISSVPVYSQSRSDLWVRDRLYGNLKAVGQCPAQLVTKHVVKGKCMLFELYLQTFPEENQYFKHLMGAYGKSRLNKEAYNKDLFKYASPIIVGEVDTEIFEQAELAVIKMMERKGFEECNFVTDTEEIIKSLNMKAAVGALYSGKKKEYFEGMDEQAKDNLLFQSCLRLYTGKLGLWNGSLKAELRAREKIEANKTRTFTAAPLDTLLGGKVCVDDFNNLFYNLHLKCPWTVGITKFYKGWDKLLRKLPEGWVYCDADGSQFDSSLSPYLINSVLNIRLHFMEKWETGRRMLKNLYTEIVYTPILTPDGTIVKKFKGNNSGQPSTVVDNTLMVVLAMTYALHKAGIECGKHDEMCVYFANGDDLLIAIEPSYEWVLDTLQSSFKELGLNYDFSTRCNNRSDLWFMSHQGIERDGVYIPKLEPERIVSILEWDRSHEPVHRLEAICAAMVEAWGYDELLGHIRKFYAWILDQAPYCELAHQGKAPYIAESALKALYTCVTPTNSELSEYANVLAQMYENSLNDYENIHVHHQSTEEIFDAGNTGNTGRGRGRGTVPPPPPPPGVPPTSGLPPAVQTGPLPPGAASKPPVIEEIIQPESPRAKALREARGKAPATVPESRGVDTSQIPSFTPGREQPITTTSQRTSTGIRDRDVNAGTMGTFTVPRLQITHSKKRAPMANGRIVVNLDHLTIYDPEQTNLSNTRATQEQFNAWYEGVKDDYGVNDEQMGILLNGLMVWCIENGTSPNINGMWVMMDGDEQVTYPIKPLLDHAVPTFRQIMTHFSDIAEAYIEKRNRIKAYMPRYGLQRNLTDMSFARYAFDFYELHSNTPVRAREAHMQMKAAALKNAQNRLFGLDGNVSTQEEDTERHTTTDITRNIHNLLGMRGVQ</sequence>
<comment type="function">
    <text evidence="29">Has helicase activity. It may be involved in replication.</text>
</comment>
<feature type="domain" description="Peptidase C4" evidence="38">
    <location>
        <begin position="2371"/>
        <end position="2589"/>
    </location>
</feature>
<evidence type="ECO:0000256" key="1">
    <source>
        <dbReference type="ARBA" id="ARBA00000785"/>
    </source>
</evidence>
<evidence type="ECO:0000256" key="32">
    <source>
        <dbReference type="PROSITE-ProRule" id="PRU01080"/>
    </source>
</evidence>
<dbReference type="SMART" id="SM00487">
    <property type="entry name" value="DEXDc"/>
    <property type="match status" value="1"/>
</dbReference>
<dbReference type="GO" id="GO:0019029">
    <property type="term" value="C:helical viral capsid"/>
    <property type="evidence" value="ECO:0007669"/>
    <property type="project" value="UniProtKB-KW"/>
</dbReference>
<dbReference type="InterPro" id="IPR027417">
    <property type="entry name" value="P-loop_NTPase"/>
</dbReference>
<proteinExistence type="inferred from homology"/>
<keyword evidence="11" id="KW-0191">Covalent protein-RNA linkage</keyword>
<dbReference type="SUPFAM" id="SSF52540">
    <property type="entry name" value="P-loop containing nucleoside triphosphate hydrolases"/>
    <property type="match status" value="2"/>
</dbReference>
<dbReference type="Pfam" id="PF00767">
    <property type="entry name" value="Poty_coat"/>
    <property type="match status" value="1"/>
</dbReference>
<dbReference type="PRINTS" id="PR00966">
    <property type="entry name" value="NIAPOTYPTASE"/>
</dbReference>
<dbReference type="PROSITE" id="PS50507">
    <property type="entry name" value="RDRP_SSRNA_POS"/>
    <property type="match status" value="1"/>
</dbReference>
<keyword evidence="21" id="KW-0378">Hydrolase</keyword>
<dbReference type="Pfam" id="PF00863">
    <property type="entry name" value="Peptidase_C4"/>
    <property type="match status" value="1"/>
</dbReference>
<dbReference type="GO" id="GO:0044161">
    <property type="term" value="C:host cell cytoplasmic vesicle"/>
    <property type="evidence" value="ECO:0007669"/>
    <property type="project" value="UniProtKB-SubCell"/>
</dbReference>
<dbReference type="PROSITE" id="PS51744">
    <property type="entry name" value="HC_PRO_CPD"/>
    <property type="match status" value="1"/>
</dbReference>
<dbReference type="Gene3D" id="3.30.70.270">
    <property type="match status" value="1"/>
</dbReference>
<evidence type="ECO:0000256" key="13">
    <source>
        <dbReference type="ARBA" id="ARBA00022561"/>
    </source>
</evidence>
<evidence type="ECO:0000256" key="14">
    <source>
        <dbReference type="ARBA" id="ARBA00022562"/>
    </source>
</evidence>
<dbReference type="InterPro" id="IPR031159">
    <property type="entry name" value="HC_PRO_CPD_dom"/>
</dbReference>
<dbReference type="InterPro" id="IPR007094">
    <property type="entry name" value="RNA-dir_pol_PSvirus"/>
</dbReference>
<dbReference type="InterPro" id="IPR001592">
    <property type="entry name" value="Poty_coat"/>
</dbReference>
<comment type="catalytic activity">
    <reaction evidence="1">
        <text>Hydrolyzes glutaminyl bonds, and activity is further restricted by preferences for the amino acids in P6 - P1' that vary with the species of potyvirus, e.g. Glu-Xaa-Xaa-Tyr-Xaa-Gln-|-(Ser or Gly) for the enzyme from tobacco etch virus. The natural substrate is the viral polyprotein, but other proteins and oligopeptides containing the appropriate consensus sequence are also cleaved.</text>
        <dbReference type="EC" id="3.4.22.44"/>
    </reaction>
</comment>
<evidence type="ECO:0000256" key="23">
    <source>
        <dbReference type="ARBA" id="ARBA00022807"/>
    </source>
</evidence>
<evidence type="ECO:0000256" key="9">
    <source>
        <dbReference type="ARBA" id="ARBA00022488"/>
    </source>
</evidence>
<evidence type="ECO:0000256" key="21">
    <source>
        <dbReference type="ARBA" id="ARBA00022801"/>
    </source>
</evidence>
<dbReference type="SMART" id="SM00490">
    <property type="entry name" value="HELICc"/>
    <property type="match status" value="1"/>
</dbReference>
<dbReference type="GO" id="GO:0039694">
    <property type="term" value="P:viral RNA genome replication"/>
    <property type="evidence" value="ECO:0007669"/>
    <property type="project" value="InterPro"/>
</dbReference>
<evidence type="ECO:0000256" key="26">
    <source>
        <dbReference type="ARBA" id="ARBA00022953"/>
    </source>
</evidence>
<dbReference type="PROSITE" id="PS51194">
    <property type="entry name" value="HELICASE_CTER"/>
    <property type="match status" value="1"/>
</dbReference>
<dbReference type="Pfam" id="PF00851">
    <property type="entry name" value="Peptidase_C6"/>
    <property type="match status" value="1"/>
</dbReference>
<dbReference type="GO" id="GO:0042025">
    <property type="term" value="C:host cell nucleus"/>
    <property type="evidence" value="ECO:0007669"/>
    <property type="project" value="UniProtKB-SubCell"/>
</dbReference>
<dbReference type="GO" id="GO:0006508">
    <property type="term" value="P:proteolysis"/>
    <property type="evidence" value="ECO:0007669"/>
    <property type="project" value="UniProtKB-KW"/>
</dbReference>
<evidence type="ECO:0000256" key="20">
    <source>
        <dbReference type="ARBA" id="ARBA00022741"/>
    </source>
</evidence>
<keyword evidence="18" id="KW-0808">Transferase</keyword>
<feature type="active site" description="For helper component proteinase activity" evidence="32">
    <location>
        <position position="1036"/>
    </location>
</feature>
<dbReference type="Gene3D" id="2.40.10.10">
    <property type="entry name" value="Trypsin-like serine proteases"/>
    <property type="match status" value="2"/>
</dbReference>
<keyword evidence="13" id="KW-0167">Capsid protein</keyword>
<evidence type="ECO:0000256" key="6">
    <source>
        <dbReference type="ARBA" id="ARBA00020107"/>
    </source>
</evidence>
<comment type="catalytic activity">
    <reaction evidence="2">
        <text>Hydrolyzes a Gly-|-Gly bond at its own C-terminus, commonly in the sequence -Tyr-Xaa-Val-Gly-|-Gly, in the processing of the potyviral polyprotein.</text>
        <dbReference type="EC" id="3.4.22.45"/>
    </reaction>
</comment>
<dbReference type="GO" id="GO:0004386">
    <property type="term" value="F:helicase activity"/>
    <property type="evidence" value="ECO:0007669"/>
    <property type="project" value="UniProtKB-KW"/>
</dbReference>
<evidence type="ECO:0000256" key="5">
    <source>
        <dbReference type="ARBA" id="ARBA00006064"/>
    </source>
</evidence>
<evidence type="ECO:0000259" key="39">
    <source>
        <dbReference type="PROSITE" id="PS51744"/>
    </source>
</evidence>
<keyword evidence="14" id="KW-1048">Host nucleus</keyword>
<dbReference type="InterPro" id="IPR001456">
    <property type="entry name" value="HC-pro"/>
</dbReference>
<keyword evidence="10" id="KW-1139">Helical capsid protein</keyword>
<feature type="region of interest" description="Disordered" evidence="34">
    <location>
        <begin position="3140"/>
        <end position="3188"/>
    </location>
</feature>
<evidence type="ECO:0000256" key="17">
    <source>
        <dbReference type="ARBA" id="ARBA00022670"/>
    </source>
</evidence>
<keyword evidence="24" id="KW-0067">ATP-binding</keyword>
<evidence type="ECO:0000256" key="8">
    <source>
        <dbReference type="ARBA" id="ARBA00022484"/>
    </source>
</evidence>
<evidence type="ECO:0000256" key="16">
    <source>
        <dbReference type="ARBA" id="ARBA00022632"/>
    </source>
</evidence>
<dbReference type="PROSITE" id="PS51436">
    <property type="entry name" value="POTYVIRUS_NIA_PRO"/>
    <property type="match status" value="1"/>
</dbReference>
<evidence type="ECO:0000256" key="27">
    <source>
        <dbReference type="ARBA" id="ARBA00023280"/>
    </source>
</evidence>
<dbReference type="GO" id="GO:0003968">
    <property type="term" value="F:RNA-directed RNA polymerase activity"/>
    <property type="evidence" value="ECO:0007669"/>
    <property type="project" value="UniProtKB-KW"/>
</dbReference>
<evidence type="ECO:0000256" key="24">
    <source>
        <dbReference type="ARBA" id="ARBA00022840"/>
    </source>
</evidence>
<evidence type="ECO:0000313" key="41">
    <source>
        <dbReference type="EMBL" id="QFZ79333.1"/>
    </source>
</evidence>
<dbReference type="GO" id="GO:0006351">
    <property type="term" value="P:DNA-templated transcription"/>
    <property type="evidence" value="ECO:0007669"/>
    <property type="project" value="InterPro"/>
</dbReference>
<evidence type="ECO:0000259" key="36">
    <source>
        <dbReference type="PROSITE" id="PS51192"/>
    </source>
</evidence>
<evidence type="ECO:0000256" key="33">
    <source>
        <dbReference type="RuleBase" id="RU003351"/>
    </source>
</evidence>
<dbReference type="InterPro" id="IPR001650">
    <property type="entry name" value="Helicase_C-like"/>
</dbReference>
<feature type="domain" description="Peptidase S30" evidence="40">
    <location>
        <begin position="476"/>
        <end position="619"/>
    </location>
</feature>
<keyword evidence="7" id="KW-0941">Suppressor of RNA silencing</keyword>
<evidence type="ECO:0000256" key="25">
    <source>
        <dbReference type="ARBA" id="ARBA00022844"/>
    </source>
</evidence>
<dbReference type="InterPro" id="IPR009003">
    <property type="entry name" value="Peptidase_S1_PA"/>
</dbReference>
<feature type="active site" description="For helper component proteinase activity" evidence="32">
    <location>
        <position position="963"/>
    </location>
</feature>
<keyword evidence="15" id="KW-0945">Host-virus interaction</keyword>
<feature type="compositionally biased region" description="Basic and acidic residues" evidence="34">
    <location>
        <begin position="238"/>
        <end position="250"/>
    </location>
</feature>
<evidence type="ECO:0000256" key="19">
    <source>
        <dbReference type="ARBA" id="ARBA00022695"/>
    </source>
</evidence>
<keyword evidence="26" id="KW-0693">Viral RNA replication</keyword>
<evidence type="ECO:0000256" key="12">
    <source>
        <dbReference type="ARBA" id="ARBA00022553"/>
    </source>
</evidence>
<dbReference type="InterPro" id="IPR042308">
    <property type="entry name" value="HC_PRO_CPD_sf"/>
</dbReference>
<keyword evidence="20" id="KW-0547">Nucleotide-binding</keyword>
<evidence type="ECO:0000259" key="37">
    <source>
        <dbReference type="PROSITE" id="PS51194"/>
    </source>
</evidence>
<comment type="subcellular location">
    <subcellularLocation>
        <location evidence="30">Host cytoplasmic vesicle</location>
    </subcellularLocation>
    <subcellularLocation>
        <location evidence="3">Host nucleus</location>
    </subcellularLocation>
    <subcellularLocation>
        <location evidence="4">Virion</location>
    </subcellularLocation>
</comment>
<keyword evidence="17" id="KW-0645">Protease</keyword>
<dbReference type="Pfam" id="PF00271">
    <property type="entry name" value="Helicase_C"/>
    <property type="match status" value="1"/>
</dbReference>
<dbReference type="InterPro" id="IPR001205">
    <property type="entry name" value="RNA-dir_pol_C"/>
</dbReference>